<keyword evidence="2" id="KW-1185">Reference proteome</keyword>
<protein>
    <submittedName>
        <fullName evidence="1">Uncharacterized protein</fullName>
    </submittedName>
</protein>
<comment type="caution">
    <text evidence="1">The sequence shown here is derived from an EMBL/GenBank/DDBJ whole genome shotgun (WGS) entry which is preliminary data.</text>
</comment>
<dbReference type="InterPro" id="IPR029058">
    <property type="entry name" value="AB_hydrolase_fold"/>
</dbReference>
<dbReference type="Gene3D" id="3.40.50.1820">
    <property type="entry name" value="alpha/beta hydrolase"/>
    <property type="match status" value="1"/>
</dbReference>
<name>A0AAD6VUG9_9AGAR</name>
<organism evidence="1 2">
    <name type="scientific">Mycena pura</name>
    <dbReference type="NCBI Taxonomy" id="153505"/>
    <lineage>
        <taxon>Eukaryota</taxon>
        <taxon>Fungi</taxon>
        <taxon>Dikarya</taxon>
        <taxon>Basidiomycota</taxon>
        <taxon>Agaricomycotina</taxon>
        <taxon>Agaricomycetes</taxon>
        <taxon>Agaricomycetidae</taxon>
        <taxon>Agaricales</taxon>
        <taxon>Marasmiineae</taxon>
        <taxon>Mycenaceae</taxon>
        <taxon>Mycena</taxon>
    </lineage>
</organism>
<accession>A0AAD6VUG9</accession>
<proteinExistence type="predicted"/>
<dbReference type="Proteomes" id="UP001219525">
    <property type="component" value="Unassembled WGS sequence"/>
</dbReference>
<dbReference type="AlphaFoldDB" id="A0AAD6VUG9"/>
<evidence type="ECO:0000313" key="1">
    <source>
        <dbReference type="EMBL" id="KAJ7216463.1"/>
    </source>
</evidence>
<sequence length="323" mass="36597">MDSLATPLLSSSTTFTFVYDRPLKCIATRYYTLELEKKSGRRNRGLTLLFAGGIGLSMWNYSFFPSHDQETWQPVIQEIFRLSSLPTSAVHVHSAWVIERPNHGDAALLNAGILKEHYTELFRNWQYATAVKTFLVSELLSPVEKSNIVGIGFSGGGGALCVVHFNTIVLHTKRARVLCHELLNKEGKSAVAIRMLILLESPHVGPEAFSHFKVLYPFLRKANMRRPKHWKSIEDAMSWFSRHPPWNSFHPAILQIISDTYFVPDPSHPGHITTKTTAEQETAAFVDDGNVFQTLPYLRTVLHTLPVHLVLGSMRDFWCDIQV</sequence>
<evidence type="ECO:0000313" key="2">
    <source>
        <dbReference type="Proteomes" id="UP001219525"/>
    </source>
</evidence>
<gene>
    <name evidence="1" type="ORF">GGX14DRAFT_391286</name>
</gene>
<dbReference type="EMBL" id="JARJCW010000015">
    <property type="protein sequence ID" value="KAJ7216463.1"/>
    <property type="molecule type" value="Genomic_DNA"/>
</dbReference>
<reference evidence="1" key="1">
    <citation type="submission" date="2023-03" db="EMBL/GenBank/DDBJ databases">
        <title>Massive genome expansion in bonnet fungi (Mycena s.s.) driven by repeated elements and novel gene families across ecological guilds.</title>
        <authorList>
            <consortium name="Lawrence Berkeley National Laboratory"/>
            <person name="Harder C.B."/>
            <person name="Miyauchi S."/>
            <person name="Viragh M."/>
            <person name="Kuo A."/>
            <person name="Thoen E."/>
            <person name="Andreopoulos B."/>
            <person name="Lu D."/>
            <person name="Skrede I."/>
            <person name="Drula E."/>
            <person name="Henrissat B."/>
            <person name="Morin E."/>
            <person name="Kohler A."/>
            <person name="Barry K."/>
            <person name="LaButti K."/>
            <person name="Morin E."/>
            <person name="Salamov A."/>
            <person name="Lipzen A."/>
            <person name="Mereny Z."/>
            <person name="Hegedus B."/>
            <person name="Baldrian P."/>
            <person name="Stursova M."/>
            <person name="Weitz H."/>
            <person name="Taylor A."/>
            <person name="Grigoriev I.V."/>
            <person name="Nagy L.G."/>
            <person name="Martin F."/>
            <person name="Kauserud H."/>
        </authorList>
    </citation>
    <scope>NUCLEOTIDE SEQUENCE</scope>
    <source>
        <strain evidence="1">9144</strain>
    </source>
</reference>